<dbReference type="PANTHER" id="PTHR11540:SF16">
    <property type="entry name" value="MALATE DEHYDROGENASE, MITOCHONDRIAL"/>
    <property type="match status" value="1"/>
</dbReference>
<keyword evidence="4" id="KW-0560">Oxidoreductase</keyword>
<name>A0A3Q3BQB6_KRYMA</name>
<sequence>MFSRAVRPTVSLARSLSTSSRNNAKVAVLGASGGIGQPLSLLLKNSPLVSRLSLYDIAHTPGVAADLSHIETRAQVTGYIGPDQQKVSLFLICSNNLLHTFLQSVSLCVFFNSVIIRCKP</sequence>
<dbReference type="EC" id="1.1.1.37" evidence="1"/>
<evidence type="ECO:0000259" key="6">
    <source>
        <dbReference type="Pfam" id="PF00056"/>
    </source>
</evidence>
<keyword evidence="8" id="KW-1185">Reference proteome</keyword>
<evidence type="ECO:0000313" key="7">
    <source>
        <dbReference type="Ensembl" id="ENSKMAP00000028549.1"/>
    </source>
</evidence>
<reference evidence="7" key="2">
    <citation type="submission" date="2025-09" db="UniProtKB">
        <authorList>
            <consortium name="Ensembl"/>
        </authorList>
    </citation>
    <scope>IDENTIFICATION</scope>
</reference>
<dbReference type="InterPro" id="IPR036291">
    <property type="entry name" value="NAD(P)-bd_dom_sf"/>
</dbReference>
<dbReference type="SUPFAM" id="SSF51735">
    <property type="entry name" value="NAD(P)-binding Rossmann-fold domains"/>
    <property type="match status" value="1"/>
</dbReference>
<evidence type="ECO:0000256" key="1">
    <source>
        <dbReference type="ARBA" id="ARBA00012995"/>
    </source>
</evidence>
<dbReference type="STRING" id="37003.ENSKMAP00000028549"/>
<dbReference type="GeneTree" id="ENSGT00390000016686"/>
<dbReference type="AlphaFoldDB" id="A0A3Q3BQB6"/>
<evidence type="ECO:0000256" key="4">
    <source>
        <dbReference type="ARBA" id="ARBA00023002"/>
    </source>
</evidence>
<dbReference type="GO" id="GO:0005739">
    <property type="term" value="C:mitochondrion"/>
    <property type="evidence" value="ECO:0007669"/>
    <property type="project" value="TreeGrafter"/>
</dbReference>
<evidence type="ECO:0000256" key="5">
    <source>
        <dbReference type="ARBA" id="ARBA00023027"/>
    </source>
</evidence>
<reference evidence="7" key="1">
    <citation type="submission" date="2025-08" db="UniProtKB">
        <authorList>
            <consortium name="Ensembl"/>
        </authorList>
    </citation>
    <scope>IDENTIFICATION</scope>
</reference>
<evidence type="ECO:0000256" key="3">
    <source>
        <dbReference type="ARBA" id="ARBA00022532"/>
    </source>
</evidence>
<proteinExistence type="predicted"/>
<dbReference type="GO" id="GO:0006099">
    <property type="term" value="P:tricarboxylic acid cycle"/>
    <property type="evidence" value="ECO:0007669"/>
    <property type="project" value="UniProtKB-KW"/>
</dbReference>
<dbReference type="InterPro" id="IPR001236">
    <property type="entry name" value="Lactate/malate_DH_N"/>
</dbReference>
<dbReference type="Pfam" id="PF00056">
    <property type="entry name" value="Ldh_1_N"/>
    <property type="match status" value="1"/>
</dbReference>
<protein>
    <recommendedName>
        <fullName evidence="2">Malate dehydrogenase, mitochondrial</fullName>
        <ecNumber evidence="1">1.1.1.37</ecNumber>
    </recommendedName>
</protein>
<keyword evidence="3" id="KW-0816">Tricarboxylic acid cycle</keyword>
<feature type="domain" description="Lactate/malate dehydrogenase N-terminal" evidence="6">
    <location>
        <begin position="25"/>
        <end position="86"/>
    </location>
</feature>
<dbReference type="Ensembl" id="ENSKMAT00000028908.1">
    <property type="protein sequence ID" value="ENSKMAP00000028549.1"/>
    <property type="gene ID" value="ENSKMAG00000021169.1"/>
</dbReference>
<dbReference type="Proteomes" id="UP000264800">
    <property type="component" value="Unplaced"/>
</dbReference>
<evidence type="ECO:0000313" key="8">
    <source>
        <dbReference type="Proteomes" id="UP000264800"/>
    </source>
</evidence>
<dbReference type="Gene3D" id="3.40.50.720">
    <property type="entry name" value="NAD(P)-binding Rossmann-like Domain"/>
    <property type="match status" value="1"/>
</dbReference>
<keyword evidence="5" id="KW-0520">NAD</keyword>
<dbReference type="OMA" id="QVSGHIG"/>
<dbReference type="GO" id="GO:0030060">
    <property type="term" value="F:L-malate dehydrogenase (NAD+) activity"/>
    <property type="evidence" value="ECO:0007669"/>
    <property type="project" value="UniProtKB-EC"/>
</dbReference>
<dbReference type="PANTHER" id="PTHR11540">
    <property type="entry name" value="MALATE AND LACTATE DEHYDROGENASE"/>
    <property type="match status" value="1"/>
</dbReference>
<organism evidence="7 8">
    <name type="scientific">Kryptolebias marmoratus</name>
    <name type="common">Mangrove killifish</name>
    <name type="synonym">Rivulus marmoratus</name>
    <dbReference type="NCBI Taxonomy" id="37003"/>
    <lineage>
        <taxon>Eukaryota</taxon>
        <taxon>Metazoa</taxon>
        <taxon>Chordata</taxon>
        <taxon>Craniata</taxon>
        <taxon>Vertebrata</taxon>
        <taxon>Euteleostomi</taxon>
        <taxon>Actinopterygii</taxon>
        <taxon>Neopterygii</taxon>
        <taxon>Teleostei</taxon>
        <taxon>Neoteleostei</taxon>
        <taxon>Acanthomorphata</taxon>
        <taxon>Ovalentaria</taxon>
        <taxon>Atherinomorphae</taxon>
        <taxon>Cyprinodontiformes</taxon>
        <taxon>Rivulidae</taxon>
        <taxon>Kryptolebias</taxon>
    </lineage>
</organism>
<evidence type="ECO:0000256" key="2">
    <source>
        <dbReference type="ARBA" id="ARBA00016075"/>
    </source>
</evidence>
<accession>A0A3Q3BQB6</accession>